<dbReference type="InterPro" id="IPR011009">
    <property type="entry name" value="Kinase-like_dom_sf"/>
</dbReference>
<dbReference type="InterPro" id="IPR000980">
    <property type="entry name" value="SH2"/>
</dbReference>
<dbReference type="PANTHER" id="PTHR24418">
    <property type="entry name" value="TYROSINE-PROTEIN KINASE"/>
    <property type="match status" value="1"/>
</dbReference>
<comment type="catalytic activity">
    <reaction evidence="6 9">
        <text>L-tyrosyl-[protein] + ATP = O-phospho-L-tyrosyl-[protein] + ADP + H(+)</text>
        <dbReference type="Rhea" id="RHEA:10596"/>
        <dbReference type="Rhea" id="RHEA-COMP:10136"/>
        <dbReference type="Rhea" id="RHEA-COMP:20101"/>
        <dbReference type="ChEBI" id="CHEBI:15378"/>
        <dbReference type="ChEBI" id="CHEBI:30616"/>
        <dbReference type="ChEBI" id="CHEBI:46858"/>
        <dbReference type="ChEBI" id="CHEBI:61978"/>
        <dbReference type="ChEBI" id="CHEBI:456216"/>
        <dbReference type="EC" id="2.7.10.2"/>
    </reaction>
</comment>
<accession>A0ABR1E627</accession>
<name>A0ABR1E627_NECAM</name>
<evidence type="ECO:0000256" key="8">
    <source>
        <dbReference type="PROSITE-ProRule" id="PRU10141"/>
    </source>
</evidence>
<protein>
    <recommendedName>
        <fullName evidence="9">Tyrosine-protein kinase</fullName>
        <ecNumber evidence="9">2.7.10.2</ecNumber>
    </recommendedName>
</protein>
<evidence type="ECO:0000256" key="7">
    <source>
        <dbReference type="PROSITE-ProRule" id="PRU00191"/>
    </source>
</evidence>
<dbReference type="PROSITE" id="PS50011">
    <property type="entry name" value="PROTEIN_KINASE_DOM"/>
    <property type="match status" value="1"/>
</dbReference>
<keyword evidence="3 9" id="KW-0418">Kinase</keyword>
<evidence type="ECO:0000256" key="2">
    <source>
        <dbReference type="ARBA" id="ARBA00022741"/>
    </source>
</evidence>
<dbReference type="SUPFAM" id="SSF56112">
    <property type="entry name" value="Protein kinase-like (PK-like)"/>
    <property type="match status" value="1"/>
</dbReference>
<comment type="similarity">
    <text evidence="9">Belongs to the protein kinase superfamily. Tyr protein kinase family.</text>
</comment>
<evidence type="ECO:0000259" key="11">
    <source>
        <dbReference type="PROSITE" id="PS50001"/>
    </source>
</evidence>
<comment type="caution">
    <text evidence="13">The sequence shown here is derived from an EMBL/GenBank/DDBJ whole genome shotgun (WGS) entry which is preliminary data.</text>
</comment>
<dbReference type="SMART" id="SM00252">
    <property type="entry name" value="SH2"/>
    <property type="match status" value="1"/>
</dbReference>
<dbReference type="Gene3D" id="1.10.510.10">
    <property type="entry name" value="Transferase(Phosphotransferase) domain 1"/>
    <property type="match status" value="1"/>
</dbReference>
<evidence type="ECO:0000313" key="13">
    <source>
        <dbReference type="EMBL" id="KAK6758152.1"/>
    </source>
</evidence>
<evidence type="ECO:0000256" key="9">
    <source>
        <dbReference type="RuleBase" id="RU362096"/>
    </source>
</evidence>
<dbReference type="Pfam" id="PF00017">
    <property type="entry name" value="SH2"/>
    <property type="match status" value="1"/>
</dbReference>
<keyword evidence="7" id="KW-0727">SH2 domain</keyword>
<feature type="binding site" evidence="8">
    <location>
        <position position="197"/>
    </location>
    <ligand>
        <name>ATP</name>
        <dbReference type="ChEBI" id="CHEBI:30616"/>
    </ligand>
</feature>
<dbReference type="PRINTS" id="PR00109">
    <property type="entry name" value="TYRKINASE"/>
</dbReference>
<feature type="domain" description="SH2" evidence="11">
    <location>
        <begin position="63"/>
        <end position="153"/>
    </location>
</feature>
<keyword evidence="4 8" id="KW-0067">ATP-binding</keyword>
<feature type="domain" description="Protein kinase" evidence="12">
    <location>
        <begin position="165"/>
        <end position="424"/>
    </location>
</feature>
<dbReference type="InterPro" id="IPR036860">
    <property type="entry name" value="SH2_dom_sf"/>
</dbReference>
<reference evidence="13 14" key="1">
    <citation type="submission" date="2023-08" db="EMBL/GenBank/DDBJ databases">
        <title>A Necator americanus chromosomal reference genome.</title>
        <authorList>
            <person name="Ilik V."/>
            <person name="Petrzelkova K.J."/>
            <person name="Pardy F."/>
            <person name="Fuh T."/>
            <person name="Niatou-Singa F.S."/>
            <person name="Gouil Q."/>
            <person name="Baker L."/>
            <person name="Ritchie M.E."/>
            <person name="Jex A.R."/>
            <person name="Gazzola D."/>
            <person name="Li H."/>
            <person name="Toshio Fujiwara R."/>
            <person name="Zhan B."/>
            <person name="Aroian R.V."/>
            <person name="Pafco B."/>
            <person name="Schwarz E.M."/>
        </authorList>
    </citation>
    <scope>NUCLEOTIDE SEQUENCE [LARGE SCALE GENOMIC DNA]</scope>
    <source>
        <strain evidence="13 14">Aroian</strain>
        <tissue evidence="13">Whole animal</tissue>
    </source>
</reference>
<feature type="region of interest" description="Disordered" evidence="10">
    <location>
        <begin position="425"/>
        <end position="445"/>
    </location>
</feature>
<dbReference type="InterPro" id="IPR050198">
    <property type="entry name" value="Non-receptor_tyrosine_kinases"/>
</dbReference>
<dbReference type="InterPro" id="IPR008266">
    <property type="entry name" value="Tyr_kinase_AS"/>
</dbReference>
<dbReference type="SUPFAM" id="SSF55550">
    <property type="entry name" value="SH2 domain"/>
    <property type="match status" value="1"/>
</dbReference>
<dbReference type="SMART" id="SM00219">
    <property type="entry name" value="TyrKc"/>
    <property type="match status" value="1"/>
</dbReference>
<feature type="compositionally biased region" description="Basic residues" evidence="10">
    <location>
        <begin position="1"/>
        <end position="13"/>
    </location>
</feature>
<dbReference type="InterPro" id="IPR020635">
    <property type="entry name" value="Tyr_kinase_cat_dom"/>
</dbReference>
<dbReference type="Proteomes" id="UP001303046">
    <property type="component" value="Unassembled WGS sequence"/>
</dbReference>
<dbReference type="EMBL" id="JAVFWL010000005">
    <property type="protein sequence ID" value="KAK6758152.1"/>
    <property type="molecule type" value="Genomic_DNA"/>
</dbReference>
<keyword evidence="5 9" id="KW-0829">Tyrosine-protein kinase</keyword>
<evidence type="ECO:0000313" key="14">
    <source>
        <dbReference type="Proteomes" id="UP001303046"/>
    </source>
</evidence>
<dbReference type="InterPro" id="IPR001245">
    <property type="entry name" value="Ser-Thr/Tyr_kinase_cat_dom"/>
</dbReference>
<keyword evidence="14" id="KW-1185">Reference proteome</keyword>
<feature type="region of interest" description="Disordered" evidence="10">
    <location>
        <begin position="1"/>
        <end position="43"/>
    </location>
</feature>
<proteinExistence type="inferred from homology"/>
<evidence type="ECO:0000256" key="1">
    <source>
        <dbReference type="ARBA" id="ARBA00022679"/>
    </source>
</evidence>
<evidence type="ECO:0000256" key="6">
    <source>
        <dbReference type="ARBA" id="ARBA00051245"/>
    </source>
</evidence>
<dbReference type="PROSITE" id="PS50001">
    <property type="entry name" value="SH2"/>
    <property type="match status" value="1"/>
</dbReference>
<sequence>MSKVKATKRKSTVRRNSGSTDRRHKKSASSTSRTRLQKSTEAIDSATDKLSKQIDKELTKHIWFHGVMPRSDCEEVLKNDGEFLVRRTTVAKVTTYCISVRCGGEMKHIPVAHENGMWILLDDKKPSLVELIDLYVSQKKPIPPSNSVLTKPRPRPEYFFLHKDVTLGKKLGRGAFGEVFAGKLKLKTGQEVDVAVKTARAQHLKKAQLNAFVREAKIMRRLDHPNIVRFYGVAAQEEPVMILLELAVNGCMKAYFRKTEVPVEQKLKFATDACRGMCYLSGAKVIHRDLAARNCLLGPSNEVKIADFGLSVMDKSELRLDKLEKVPVRWLSPETLTEGVFTTKTDVWSFGVLMWEIYASCKSDPFPGLNNARARELITGQTPPMGPPPNSPPIVKQIMDLCFVKDPNARPDFTAILVLLAPSEAPPESVRMSTTASPGPISEKR</sequence>
<dbReference type="PROSITE" id="PS00109">
    <property type="entry name" value="PROTEIN_KINASE_TYR"/>
    <property type="match status" value="1"/>
</dbReference>
<evidence type="ECO:0000256" key="10">
    <source>
        <dbReference type="SAM" id="MobiDB-lite"/>
    </source>
</evidence>
<dbReference type="InterPro" id="IPR017441">
    <property type="entry name" value="Protein_kinase_ATP_BS"/>
</dbReference>
<dbReference type="CDD" id="cd00192">
    <property type="entry name" value="PTKc"/>
    <property type="match status" value="1"/>
</dbReference>
<feature type="compositionally biased region" description="Polar residues" evidence="10">
    <location>
        <begin position="28"/>
        <end position="42"/>
    </location>
</feature>
<evidence type="ECO:0000256" key="3">
    <source>
        <dbReference type="ARBA" id="ARBA00022777"/>
    </source>
</evidence>
<gene>
    <name evidence="13" type="primary">Necator_chrV.g20566</name>
    <name evidence="13" type="ORF">RB195_015773</name>
</gene>
<evidence type="ECO:0000259" key="12">
    <source>
        <dbReference type="PROSITE" id="PS50011"/>
    </source>
</evidence>
<dbReference type="Pfam" id="PF07714">
    <property type="entry name" value="PK_Tyr_Ser-Thr"/>
    <property type="match status" value="1"/>
</dbReference>
<dbReference type="CDD" id="cd10361">
    <property type="entry name" value="SH2_Fps_family"/>
    <property type="match status" value="1"/>
</dbReference>
<dbReference type="PROSITE" id="PS00107">
    <property type="entry name" value="PROTEIN_KINASE_ATP"/>
    <property type="match status" value="1"/>
</dbReference>
<dbReference type="Gene3D" id="3.30.200.20">
    <property type="entry name" value="Phosphorylase Kinase, domain 1"/>
    <property type="match status" value="1"/>
</dbReference>
<dbReference type="InterPro" id="IPR035849">
    <property type="entry name" value="Fes/Fps/Fer_SH2"/>
</dbReference>
<evidence type="ECO:0000256" key="5">
    <source>
        <dbReference type="ARBA" id="ARBA00023137"/>
    </source>
</evidence>
<evidence type="ECO:0000256" key="4">
    <source>
        <dbReference type="ARBA" id="ARBA00022840"/>
    </source>
</evidence>
<dbReference type="EC" id="2.7.10.2" evidence="9"/>
<keyword evidence="2 8" id="KW-0547">Nucleotide-binding</keyword>
<organism evidence="13 14">
    <name type="scientific">Necator americanus</name>
    <name type="common">Human hookworm</name>
    <dbReference type="NCBI Taxonomy" id="51031"/>
    <lineage>
        <taxon>Eukaryota</taxon>
        <taxon>Metazoa</taxon>
        <taxon>Ecdysozoa</taxon>
        <taxon>Nematoda</taxon>
        <taxon>Chromadorea</taxon>
        <taxon>Rhabditida</taxon>
        <taxon>Rhabditina</taxon>
        <taxon>Rhabditomorpha</taxon>
        <taxon>Strongyloidea</taxon>
        <taxon>Ancylostomatidae</taxon>
        <taxon>Bunostominae</taxon>
        <taxon>Necator</taxon>
    </lineage>
</organism>
<dbReference type="InterPro" id="IPR000719">
    <property type="entry name" value="Prot_kinase_dom"/>
</dbReference>
<dbReference type="Gene3D" id="3.30.505.10">
    <property type="entry name" value="SH2 domain"/>
    <property type="match status" value="1"/>
</dbReference>
<keyword evidence="1 9" id="KW-0808">Transferase</keyword>